<sequence>MKSKAKVVVVGGGVVGVSALYHLAKKGWSDVVLVERKELTSGSTWHAAGLLPLFNMSYSVGQLHKYAVNLYKTLEKETGKNVGFSVVSNIRLASTKDRMDEYHQYAGVAQTIGVDVKFLKPEQVKEIWPLCNIEGLIGAIQHPEDGYIQPADLTQALATGARNRGAEIYRNTAVVGMKQTKNGWIVETDKGSIECEHVVSCTGNFARQTGKMVGLE</sequence>
<accession>A0A382S528</accession>
<keyword evidence="1" id="KW-1133">Transmembrane helix</keyword>
<name>A0A382S528_9ZZZZ</name>
<dbReference type="InterPro" id="IPR006076">
    <property type="entry name" value="FAD-dep_OxRdtase"/>
</dbReference>
<gene>
    <name evidence="3" type="ORF">METZ01_LOCUS357814</name>
</gene>
<dbReference type="Pfam" id="PF01266">
    <property type="entry name" value="DAO"/>
    <property type="match status" value="1"/>
</dbReference>
<keyword evidence="1" id="KW-0472">Membrane</keyword>
<feature type="non-terminal residue" evidence="3">
    <location>
        <position position="216"/>
    </location>
</feature>
<dbReference type="Gene3D" id="3.50.50.60">
    <property type="entry name" value="FAD/NAD(P)-binding domain"/>
    <property type="match status" value="2"/>
</dbReference>
<dbReference type="PANTHER" id="PTHR13847">
    <property type="entry name" value="SARCOSINE DEHYDROGENASE-RELATED"/>
    <property type="match status" value="1"/>
</dbReference>
<evidence type="ECO:0000256" key="1">
    <source>
        <dbReference type="SAM" id="Phobius"/>
    </source>
</evidence>
<evidence type="ECO:0000259" key="2">
    <source>
        <dbReference type="Pfam" id="PF01266"/>
    </source>
</evidence>
<dbReference type="SUPFAM" id="SSF51905">
    <property type="entry name" value="FAD/NAD(P)-binding domain"/>
    <property type="match status" value="1"/>
</dbReference>
<organism evidence="3">
    <name type="scientific">marine metagenome</name>
    <dbReference type="NCBI Taxonomy" id="408172"/>
    <lineage>
        <taxon>unclassified sequences</taxon>
        <taxon>metagenomes</taxon>
        <taxon>ecological metagenomes</taxon>
    </lineage>
</organism>
<feature type="domain" description="FAD dependent oxidoreductase" evidence="2">
    <location>
        <begin position="6"/>
        <end position="214"/>
    </location>
</feature>
<proteinExistence type="predicted"/>
<dbReference type="EMBL" id="UINC01126462">
    <property type="protein sequence ID" value="SVD04960.1"/>
    <property type="molecule type" value="Genomic_DNA"/>
</dbReference>
<dbReference type="InterPro" id="IPR036188">
    <property type="entry name" value="FAD/NAD-bd_sf"/>
</dbReference>
<feature type="transmembrane region" description="Helical" evidence="1">
    <location>
        <begin position="7"/>
        <end position="24"/>
    </location>
</feature>
<dbReference type="GO" id="GO:0005759">
    <property type="term" value="C:mitochondrial matrix"/>
    <property type="evidence" value="ECO:0007669"/>
    <property type="project" value="TreeGrafter"/>
</dbReference>
<evidence type="ECO:0000313" key="3">
    <source>
        <dbReference type="EMBL" id="SVD04960.1"/>
    </source>
</evidence>
<keyword evidence="1" id="KW-0812">Transmembrane</keyword>
<dbReference type="AlphaFoldDB" id="A0A382S528"/>
<reference evidence="3" key="1">
    <citation type="submission" date="2018-05" db="EMBL/GenBank/DDBJ databases">
        <authorList>
            <person name="Lanie J.A."/>
            <person name="Ng W.-L."/>
            <person name="Kazmierczak K.M."/>
            <person name="Andrzejewski T.M."/>
            <person name="Davidsen T.M."/>
            <person name="Wayne K.J."/>
            <person name="Tettelin H."/>
            <person name="Glass J.I."/>
            <person name="Rusch D."/>
            <person name="Podicherti R."/>
            <person name="Tsui H.-C.T."/>
            <person name="Winkler M.E."/>
        </authorList>
    </citation>
    <scope>NUCLEOTIDE SEQUENCE</scope>
</reference>
<protein>
    <recommendedName>
        <fullName evidence="2">FAD dependent oxidoreductase domain-containing protein</fullName>
    </recommendedName>
</protein>
<dbReference type="PANTHER" id="PTHR13847:SF193">
    <property type="entry name" value="PYRUVATE DEHYDROGENASE PHOSPHATASE REGULATORY SUBUNIT, MITOCHONDRIAL"/>
    <property type="match status" value="1"/>
</dbReference>